<gene>
    <name evidence="10" type="ORF">RJ639_039954</name>
</gene>
<dbReference type="Pfam" id="PF05922">
    <property type="entry name" value="Inhibitor_I9"/>
    <property type="match status" value="1"/>
</dbReference>
<dbReference type="InterPro" id="IPR000209">
    <property type="entry name" value="Peptidase_S8/S53_dom"/>
</dbReference>
<keyword evidence="4" id="KW-0378">Hydrolase</keyword>
<evidence type="ECO:0000313" key="11">
    <source>
        <dbReference type="Proteomes" id="UP001188597"/>
    </source>
</evidence>
<comment type="caution">
    <text evidence="6">Lacks conserved residue(s) required for the propagation of feature annotation.</text>
</comment>
<dbReference type="EMBL" id="JAVXUP010000411">
    <property type="protein sequence ID" value="KAK3028611.1"/>
    <property type="molecule type" value="Genomic_DNA"/>
</dbReference>
<dbReference type="Proteomes" id="UP001188597">
    <property type="component" value="Unassembled WGS sequence"/>
</dbReference>
<sequence>MGDRPKAGLQATSLHTSLLQEVLGSNASASLLYNYGRSFNGFAVELTKDEMLRVSAMKGVVSVFPRGKKQLHTTRSWDFMGFPQQLNRTTVESDIIIGVLDTGIWPDSDSFSDIGFGPPPIKWKGTCQTSNFTCNNLHLMQGISINSFDLKNVSYPMIYGGDAANTTGGFTGSTSRYCGEDSLDPTLVNNKIVLCDTLNSGKPALLAGAAGILMQDGGDKDVAHSFPLPASYLSLNDGSSISIYINTTGNPSATILRSNEATDTLAPYVASFSSRGPNPITRDILKPDLTAPGVDILAAWSPLSSVSEMKEDIRRVPYNIVSGTSMACPHVAGVAAYIKSNHPSWSPAAIKSALMTTASPMSITTSPDAEFAFGAGHINPTKAVNPGLVYDANQLDYMMFLCGQGYSTTLLQLVTGDTSNCSGATNGTVWDLNLPSFALSTLPSQSVSRNFSRTVTNVGLPICTYNATILAPNTLNIHVEPSVLTFSSIGQKLSFVLMVQGTTGSASLVWNDGMHQVKSPIVVYAST</sequence>
<accession>A0AA88WIP8</accession>
<dbReference type="GO" id="GO:0006508">
    <property type="term" value="P:proteolysis"/>
    <property type="evidence" value="ECO:0007669"/>
    <property type="project" value="UniProtKB-KW"/>
</dbReference>
<evidence type="ECO:0000256" key="3">
    <source>
        <dbReference type="ARBA" id="ARBA00022729"/>
    </source>
</evidence>
<keyword evidence="5" id="KW-0720">Serine protease</keyword>
<keyword evidence="11" id="KW-1185">Reference proteome</keyword>
<dbReference type="PROSITE" id="PS00138">
    <property type="entry name" value="SUBTILASE_SER"/>
    <property type="match status" value="1"/>
</dbReference>
<evidence type="ECO:0000259" key="8">
    <source>
        <dbReference type="Pfam" id="PF05922"/>
    </source>
</evidence>
<dbReference type="InterPro" id="IPR037045">
    <property type="entry name" value="S8pro/Inhibitor_I9_sf"/>
</dbReference>
<dbReference type="Pfam" id="PF00082">
    <property type="entry name" value="Peptidase_S8"/>
    <property type="match status" value="1"/>
</dbReference>
<comment type="similarity">
    <text evidence="1 6">Belongs to the peptidase S8 family.</text>
</comment>
<dbReference type="AlphaFoldDB" id="A0AA88WIP8"/>
<keyword evidence="3" id="KW-0732">Signal</keyword>
<dbReference type="GO" id="GO:0004252">
    <property type="term" value="F:serine-type endopeptidase activity"/>
    <property type="evidence" value="ECO:0007669"/>
    <property type="project" value="InterPro"/>
</dbReference>
<evidence type="ECO:0000256" key="2">
    <source>
        <dbReference type="ARBA" id="ARBA00022670"/>
    </source>
</evidence>
<evidence type="ECO:0000313" key="10">
    <source>
        <dbReference type="EMBL" id="KAK3028611.1"/>
    </source>
</evidence>
<feature type="domain" description="Subtilisin-like protease fibronectin type-III" evidence="9">
    <location>
        <begin position="431"/>
        <end position="523"/>
    </location>
</feature>
<dbReference type="InterPro" id="IPR010259">
    <property type="entry name" value="S8pro/Inhibitor_I9"/>
</dbReference>
<dbReference type="Gene3D" id="3.40.50.200">
    <property type="entry name" value="Peptidase S8/S53 domain"/>
    <property type="match status" value="2"/>
</dbReference>
<evidence type="ECO:0000256" key="1">
    <source>
        <dbReference type="ARBA" id="ARBA00011073"/>
    </source>
</evidence>
<feature type="domain" description="Peptidase S8/S53" evidence="7">
    <location>
        <begin position="265"/>
        <end position="376"/>
    </location>
</feature>
<evidence type="ECO:0000256" key="6">
    <source>
        <dbReference type="PROSITE-ProRule" id="PRU01240"/>
    </source>
</evidence>
<keyword evidence="2" id="KW-0645">Protease</keyword>
<dbReference type="InterPro" id="IPR041469">
    <property type="entry name" value="Subtilisin-like_FN3"/>
</dbReference>
<evidence type="ECO:0008006" key="12">
    <source>
        <dbReference type="Google" id="ProtNLM"/>
    </source>
</evidence>
<organism evidence="10 11">
    <name type="scientific">Escallonia herrerae</name>
    <dbReference type="NCBI Taxonomy" id="1293975"/>
    <lineage>
        <taxon>Eukaryota</taxon>
        <taxon>Viridiplantae</taxon>
        <taxon>Streptophyta</taxon>
        <taxon>Embryophyta</taxon>
        <taxon>Tracheophyta</taxon>
        <taxon>Spermatophyta</taxon>
        <taxon>Magnoliopsida</taxon>
        <taxon>eudicotyledons</taxon>
        <taxon>Gunneridae</taxon>
        <taxon>Pentapetalae</taxon>
        <taxon>asterids</taxon>
        <taxon>campanulids</taxon>
        <taxon>Escalloniales</taxon>
        <taxon>Escalloniaceae</taxon>
        <taxon>Escallonia</taxon>
    </lineage>
</organism>
<comment type="caution">
    <text evidence="10">The sequence shown here is derived from an EMBL/GenBank/DDBJ whole genome shotgun (WGS) entry which is preliminary data.</text>
</comment>
<proteinExistence type="inferred from homology"/>
<dbReference type="InterPro" id="IPR023828">
    <property type="entry name" value="Peptidase_S8_Ser-AS"/>
</dbReference>
<evidence type="ECO:0000259" key="7">
    <source>
        <dbReference type="Pfam" id="PF00082"/>
    </source>
</evidence>
<dbReference type="Pfam" id="PF17766">
    <property type="entry name" value="fn3_6"/>
    <property type="match status" value="1"/>
</dbReference>
<feature type="domain" description="Inhibitor I9" evidence="8">
    <location>
        <begin position="11"/>
        <end position="67"/>
    </location>
</feature>
<dbReference type="InterPro" id="IPR015500">
    <property type="entry name" value="Peptidase_S8_subtilisin-rel"/>
</dbReference>
<name>A0AA88WIP8_9ASTE</name>
<protein>
    <recommendedName>
        <fullName evidence="12">Cucumisin</fullName>
    </recommendedName>
</protein>
<reference evidence="10" key="1">
    <citation type="submission" date="2022-12" db="EMBL/GenBank/DDBJ databases">
        <title>Draft genome assemblies for two species of Escallonia (Escalloniales).</title>
        <authorList>
            <person name="Chanderbali A."/>
            <person name="Dervinis C."/>
            <person name="Anghel I."/>
            <person name="Soltis D."/>
            <person name="Soltis P."/>
            <person name="Zapata F."/>
        </authorList>
    </citation>
    <scope>NUCLEOTIDE SEQUENCE</scope>
    <source>
        <strain evidence="10">UCBG64.0493</strain>
        <tissue evidence="10">Leaf</tissue>
    </source>
</reference>
<dbReference type="Gene3D" id="2.60.40.2310">
    <property type="match status" value="1"/>
</dbReference>
<dbReference type="PROSITE" id="PS51892">
    <property type="entry name" value="SUBTILASE"/>
    <property type="match status" value="1"/>
</dbReference>
<dbReference type="InterPro" id="IPR045051">
    <property type="entry name" value="SBT"/>
</dbReference>
<dbReference type="PRINTS" id="PR00723">
    <property type="entry name" value="SUBTILISIN"/>
</dbReference>
<evidence type="ECO:0000256" key="4">
    <source>
        <dbReference type="ARBA" id="ARBA00022801"/>
    </source>
</evidence>
<dbReference type="SUPFAM" id="SSF52743">
    <property type="entry name" value="Subtilisin-like"/>
    <property type="match status" value="1"/>
</dbReference>
<dbReference type="Gene3D" id="3.30.70.80">
    <property type="entry name" value="Peptidase S8 propeptide/proteinase inhibitor I9"/>
    <property type="match status" value="1"/>
</dbReference>
<evidence type="ECO:0000256" key="5">
    <source>
        <dbReference type="ARBA" id="ARBA00022825"/>
    </source>
</evidence>
<dbReference type="PANTHER" id="PTHR10795">
    <property type="entry name" value="PROPROTEIN CONVERTASE SUBTILISIN/KEXIN"/>
    <property type="match status" value="1"/>
</dbReference>
<dbReference type="InterPro" id="IPR036852">
    <property type="entry name" value="Peptidase_S8/S53_dom_sf"/>
</dbReference>
<evidence type="ECO:0000259" key="9">
    <source>
        <dbReference type="Pfam" id="PF17766"/>
    </source>
</evidence>